<reference evidence="2 3" key="1">
    <citation type="journal article" date="2019" name="Sci. Rep.">
        <title>Orb-weaving spider Araneus ventricosus genome elucidates the spidroin gene catalogue.</title>
        <authorList>
            <person name="Kono N."/>
            <person name="Nakamura H."/>
            <person name="Ohtoshi R."/>
            <person name="Moran D.A.P."/>
            <person name="Shinohara A."/>
            <person name="Yoshida Y."/>
            <person name="Fujiwara M."/>
            <person name="Mori M."/>
            <person name="Tomita M."/>
            <person name="Arakawa K."/>
        </authorList>
    </citation>
    <scope>NUCLEOTIDE SEQUENCE [LARGE SCALE GENOMIC DNA]</scope>
</reference>
<gene>
    <name evidence="2" type="ORF">AVEN_265466_1</name>
</gene>
<accession>A0A4Y2CHQ1</accession>
<evidence type="ECO:0000313" key="2">
    <source>
        <dbReference type="EMBL" id="GBM03426.1"/>
    </source>
</evidence>
<dbReference type="EMBL" id="BGPR01000191">
    <property type="protein sequence ID" value="GBM03426.1"/>
    <property type="molecule type" value="Genomic_DNA"/>
</dbReference>
<feature type="compositionally biased region" description="Low complexity" evidence="1">
    <location>
        <begin position="82"/>
        <end position="94"/>
    </location>
</feature>
<sequence length="133" mass="14962">MNIFEIPCVYSSRSSDGKNKKKASKRVDTPEDLLRFSYLYIHTKPPLSKRTHTFSLQIVLGKRSKRSTTVANPSRSRPPPSLSNISLPSPLASWNPPPHPPPLSEDSIAFDSGSQRYEKDQDSFLYTSWLGAK</sequence>
<feature type="region of interest" description="Disordered" evidence="1">
    <location>
        <begin position="63"/>
        <end position="109"/>
    </location>
</feature>
<protein>
    <submittedName>
        <fullName evidence="2">Uncharacterized protein</fullName>
    </submittedName>
</protein>
<proteinExistence type="predicted"/>
<comment type="caution">
    <text evidence="2">The sequence shown here is derived from an EMBL/GenBank/DDBJ whole genome shotgun (WGS) entry which is preliminary data.</text>
</comment>
<organism evidence="2 3">
    <name type="scientific">Araneus ventricosus</name>
    <name type="common">Orbweaver spider</name>
    <name type="synonym">Epeira ventricosa</name>
    <dbReference type="NCBI Taxonomy" id="182803"/>
    <lineage>
        <taxon>Eukaryota</taxon>
        <taxon>Metazoa</taxon>
        <taxon>Ecdysozoa</taxon>
        <taxon>Arthropoda</taxon>
        <taxon>Chelicerata</taxon>
        <taxon>Arachnida</taxon>
        <taxon>Araneae</taxon>
        <taxon>Araneomorphae</taxon>
        <taxon>Entelegynae</taxon>
        <taxon>Araneoidea</taxon>
        <taxon>Araneidae</taxon>
        <taxon>Araneus</taxon>
    </lineage>
</organism>
<name>A0A4Y2CHQ1_ARAVE</name>
<dbReference type="AlphaFoldDB" id="A0A4Y2CHQ1"/>
<keyword evidence="3" id="KW-1185">Reference proteome</keyword>
<dbReference type="Proteomes" id="UP000499080">
    <property type="component" value="Unassembled WGS sequence"/>
</dbReference>
<evidence type="ECO:0000256" key="1">
    <source>
        <dbReference type="SAM" id="MobiDB-lite"/>
    </source>
</evidence>
<evidence type="ECO:0000313" key="3">
    <source>
        <dbReference type="Proteomes" id="UP000499080"/>
    </source>
</evidence>